<feature type="domain" description="ANTAR" evidence="1">
    <location>
        <begin position="1"/>
        <end position="52"/>
    </location>
</feature>
<dbReference type="InterPro" id="IPR036388">
    <property type="entry name" value="WH-like_DNA-bd_sf"/>
</dbReference>
<dbReference type="RefSeq" id="WP_344041834.1">
    <property type="nucleotide sequence ID" value="NZ_BAAAKE010000030.1"/>
</dbReference>
<dbReference type="EMBL" id="JBHSJB010000017">
    <property type="protein sequence ID" value="MFC5055734.1"/>
    <property type="molecule type" value="Genomic_DNA"/>
</dbReference>
<organism evidence="2 3">
    <name type="scientific">Saccharothrix xinjiangensis</name>
    <dbReference type="NCBI Taxonomy" id="204798"/>
    <lineage>
        <taxon>Bacteria</taxon>
        <taxon>Bacillati</taxon>
        <taxon>Actinomycetota</taxon>
        <taxon>Actinomycetes</taxon>
        <taxon>Pseudonocardiales</taxon>
        <taxon>Pseudonocardiaceae</taxon>
        <taxon>Saccharothrix</taxon>
    </lineage>
</organism>
<dbReference type="Pfam" id="PF03861">
    <property type="entry name" value="ANTAR"/>
    <property type="match status" value="1"/>
</dbReference>
<accession>A0ABV9Y1Z5</accession>
<evidence type="ECO:0000313" key="2">
    <source>
        <dbReference type="EMBL" id="MFC5055734.1"/>
    </source>
</evidence>
<name>A0ABV9Y1Z5_9PSEU</name>
<dbReference type="Proteomes" id="UP001595833">
    <property type="component" value="Unassembled WGS sequence"/>
</dbReference>
<dbReference type="InterPro" id="IPR011006">
    <property type="entry name" value="CheY-like_superfamily"/>
</dbReference>
<dbReference type="PROSITE" id="PS50921">
    <property type="entry name" value="ANTAR"/>
    <property type="match status" value="1"/>
</dbReference>
<dbReference type="SUPFAM" id="SSF52172">
    <property type="entry name" value="CheY-like"/>
    <property type="match status" value="1"/>
</dbReference>
<dbReference type="SMART" id="SM01012">
    <property type="entry name" value="ANTAR"/>
    <property type="match status" value="1"/>
</dbReference>
<reference evidence="3" key="1">
    <citation type="journal article" date="2019" name="Int. J. Syst. Evol. Microbiol.">
        <title>The Global Catalogue of Microorganisms (GCM) 10K type strain sequencing project: providing services to taxonomists for standard genome sequencing and annotation.</title>
        <authorList>
            <consortium name="The Broad Institute Genomics Platform"/>
            <consortium name="The Broad Institute Genome Sequencing Center for Infectious Disease"/>
            <person name="Wu L."/>
            <person name="Ma J."/>
        </authorList>
    </citation>
    <scope>NUCLEOTIDE SEQUENCE [LARGE SCALE GENOMIC DNA]</scope>
    <source>
        <strain evidence="3">KCTC 12848</strain>
    </source>
</reference>
<protein>
    <submittedName>
        <fullName evidence="2">ANTAR domain-containing protein</fullName>
    </submittedName>
</protein>
<sequence>MTSAMHTRDLIGQAKGILMERHKITADEAFAMLVRSSQSANTKLRDVADHLVRIGQLPPEQAESPCPRRCHASRIGMAQRVPAVWVAVCGGRSAATVVDSHGHEFGYSRRYGNIASKVSACLYLKPLISGFAVEMKATAHFIFQYVDTEFLKIWSV</sequence>
<dbReference type="Gene3D" id="1.10.10.10">
    <property type="entry name" value="Winged helix-like DNA-binding domain superfamily/Winged helix DNA-binding domain"/>
    <property type="match status" value="1"/>
</dbReference>
<evidence type="ECO:0000313" key="3">
    <source>
        <dbReference type="Proteomes" id="UP001595833"/>
    </source>
</evidence>
<gene>
    <name evidence="2" type="ORF">ACFPFM_18475</name>
</gene>
<dbReference type="InterPro" id="IPR005561">
    <property type="entry name" value="ANTAR"/>
</dbReference>
<comment type="caution">
    <text evidence="2">The sequence shown here is derived from an EMBL/GenBank/DDBJ whole genome shotgun (WGS) entry which is preliminary data.</text>
</comment>
<proteinExistence type="predicted"/>
<keyword evidence="3" id="KW-1185">Reference proteome</keyword>
<evidence type="ECO:0000259" key="1">
    <source>
        <dbReference type="PROSITE" id="PS50921"/>
    </source>
</evidence>